<evidence type="ECO:0000256" key="1">
    <source>
        <dbReference type="SAM" id="MobiDB-lite"/>
    </source>
</evidence>
<dbReference type="InterPro" id="IPR006597">
    <property type="entry name" value="Sel1-like"/>
</dbReference>
<dbReference type="Proteomes" id="UP000306441">
    <property type="component" value="Unassembled WGS sequence"/>
</dbReference>
<evidence type="ECO:0000313" key="2">
    <source>
        <dbReference type="EMBL" id="THF54653.1"/>
    </source>
</evidence>
<sequence length="344" mass="37011">MPAAAAPEPFIPDVAPPTTAPPSPGEQPDASRFGEPRITIIKPIANPLPQPATTDEPPADTVDPSRFGARQPDAAYGAFQRGLYKTAYNLALVRAKNGDPAAQTLVAEILSRGLGVPLNAAEAAKWYQRAAERGVPEAQFQYALMLIDGTYVKKDRKEAHALMQAAAEAGNTLAQFNFAQLLVEEDSGDAGLARAAPYYERAAEAGLPDAQYAMAQFYANGVGGKKEDDVKARTLLVQAARQNYDTAQIDLAQWLIDGRGGKRDLKAGFQWMKRAADGGNVAAQNRLAKLYMAGIGVEPDSNLAAAWYIVARRAGLIDDQMEDFLGGLTEEETRLALQKANRLR</sequence>
<dbReference type="Pfam" id="PF08238">
    <property type="entry name" value="Sel1"/>
    <property type="match status" value="6"/>
</dbReference>
<dbReference type="PANTHER" id="PTHR11102:SF160">
    <property type="entry name" value="ERAD-ASSOCIATED E3 UBIQUITIN-PROTEIN LIGASE COMPONENT HRD3"/>
    <property type="match status" value="1"/>
</dbReference>
<dbReference type="InterPro" id="IPR050767">
    <property type="entry name" value="Sel1_AlgK"/>
</dbReference>
<reference evidence="2 3" key="1">
    <citation type="submission" date="2019-04" db="EMBL/GenBank/DDBJ databases">
        <title>Mesorhizobium composti sp. nov., isolated from compost.</title>
        <authorList>
            <person name="Lin S.-Y."/>
            <person name="Hameed A."/>
            <person name="Hsieh Y.-T."/>
            <person name="Young C.-C."/>
        </authorList>
    </citation>
    <scope>NUCLEOTIDE SEQUENCE [LARGE SCALE GENOMIC DNA]</scope>
    <source>
        <strain evidence="2 3">CC-YTH430</strain>
    </source>
</reference>
<dbReference type="Gene3D" id="1.25.40.10">
    <property type="entry name" value="Tetratricopeptide repeat domain"/>
    <property type="match status" value="2"/>
</dbReference>
<comment type="caution">
    <text evidence="2">The sequence shown here is derived from an EMBL/GenBank/DDBJ whole genome shotgun (WGS) entry which is preliminary data.</text>
</comment>
<keyword evidence="3" id="KW-1185">Reference proteome</keyword>
<dbReference type="SUPFAM" id="SSF81901">
    <property type="entry name" value="HCP-like"/>
    <property type="match status" value="1"/>
</dbReference>
<dbReference type="SMART" id="SM00671">
    <property type="entry name" value="SEL1"/>
    <property type="match status" value="6"/>
</dbReference>
<proteinExistence type="predicted"/>
<dbReference type="InterPro" id="IPR011990">
    <property type="entry name" value="TPR-like_helical_dom_sf"/>
</dbReference>
<gene>
    <name evidence="2" type="ORF">E6C48_21195</name>
</gene>
<dbReference type="EMBL" id="SSNY01000017">
    <property type="protein sequence ID" value="THF54653.1"/>
    <property type="molecule type" value="Genomic_DNA"/>
</dbReference>
<feature type="compositionally biased region" description="Pro residues" evidence="1">
    <location>
        <begin position="14"/>
        <end position="25"/>
    </location>
</feature>
<evidence type="ECO:0000313" key="3">
    <source>
        <dbReference type="Proteomes" id="UP000306441"/>
    </source>
</evidence>
<protein>
    <submittedName>
        <fullName evidence="2">Sel1 repeat family protein</fullName>
    </submittedName>
</protein>
<accession>A0ABY2Q1D7</accession>
<organism evidence="2 3">
    <name type="scientific">Ollibium composti</name>
    <dbReference type="NCBI Taxonomy" id="2675109"/>
    <lineage>
        <taxon>Bacteria</taxon>
        <taxon>Pseudomonadati</taxon>
        <taxon>Pseudomonadota</taxon>
        <taxon>Alphaproteobacteria</taxon>
        <taxon>Hyphomicrobiales</taxon>
        <taxon>Phyllobacteriaceae</taxon>
        <taxon>Ollibium</taxon>
    </lineage>
</organism>
<dbReference type="PANTHER" id="PTHR11102">
    <property type="entry name" value="SEL-1-LIKE PROTEIN"/>
    <property type="match status" value="1"/>
</dbReference>
<dbReference type="RefSeq" id="WP_136360215.1">
    <property type="nucleotide sequence ID" value="NZ_SSNY01000017.1"/>
</dbReference>
<name>A0ABY2Q1D7_9HYPH</name>
<feature type="region of interest" description="Disordered" evidence="1">
    <location>
        <begin position="1"/>
        <end position="62"/>
    </location>
</feature>